<evidence type="ECO:0000313" key="3">
    <source>
        <dbReference type="EMBL" id="WKD51374.1"/>
    </source>
</evidence>
<dbReference type="EMBL" id="CP098023">
    <property type="protein sequence ID" value="WKD51374.1"/>
    <property type="molecule type" value="Genomic_DNA"/>
</dbReference>
<dbReference type="Proteomes" id="UP001321520">
    <property type="component" value="Chromosome"/>
</dbReference>
<name>A0ABY9EHV8_9GAMM</name>
<keyword evidence="4" id="KW-1185">Reference proteome</keyword>
<sequence length="504" mass="55846">MQWKVLLSVAVLSVAAYDCFADNENVKSDVAFRLKELVDNNNLTGSYFVALVDQNGLAFFNAYSKRSRQLSKDTPILIASHTKALTGTLLAVLHDAERIDLNRPISYYDPAFISNTKVDTDKITVKQLLTHTSGFTSIPFVFKTAFLGYADQVELISSLNEHMLVAPDHQFRYSNTGPIVASMLAESVMNKQWAELISLYIANPLGMTGTTADIAGVKNILPAITTAKDGSIFNYGHHKTNATMHPAGGLVSTANDLAIWLKTNINRDVSKLSNGDIFEKLHKTQVAQQKTYFTYARYGYTLGWDIAQYNSEILLTRFGNYGGYSIHVSFMPERKIGVIAFTNQDVAFTLPHVIANYTYNSVLEKDNRDELLERESKRLAGSIRSELMSAPDSDLIVQAGELPSDLLGTYRNNKGWPEHELYIAKGQVKIDWGSLQGILLKDEQGYNAHFGVFNRKISIIPGQNNTVMLKNGSLIYKKPGASVQESSGSGKAATQVKLTRRMSV</sequence>
<reference evidence="3 4" key="1">
    <citation type="submission" date="2022-05" db="EMBL/GenBank/DDBJ databases">
        <title>Microbulbifer sp. nov., isolated from sponge.</title>
        <authorList>
            <person name="Gao L."/>
        </authorList>
    </citation>
    <scope>NUCLEOTIDE SEQUENCE [LARGE SCALE GENOMIC DNA]</scope>
    <source>
        <strain evidence="3 4">MI-G</strain>
    </source>
</reference>
<keyword evidence="1" id="KW-0732">Signal</keyword>
<dbReference type="RefSeq" id="WP_301418590.1">
    <property type="nucleotide sequence ID" value="NZ_CP098023.1"/>
</dbReference>
<accession>A0ABY9EHV8</accession>
<feature type="chain" id="PRO_5046841604" evidence="1">
    <location>
        <begin position="22"/>
        <end position="504"/>
    </location>
</feature>
<protein>
    <submittedName>
        <fullName evidence="3">Beta-lactamase family protein</fullName>
    </submittedName>
</protein>
<gene>
    <name evidence="3" type="ORF">M8T91_08130</name>
</gene>
<evidence type="ECO:0000259" key="2">
    <source>
        <dbReference type="Pfam" id="PF00144"/>
    </source>
</evidence>
<dbReference type="Gene3D" id="3.40.710.10">
    <property type="entry name" value="DD-peptidase/beta-lactamase superfamily"/>
    <property type="match status" value="1"/>
</dbReference>
<dbReference type="InterPro" id="IPR012338">
    <property type="entry name" value="Beta-lactam/transpept-like"/>
</dbReference>
<dbReference type="Pfam" id="PF00144">
    <property type="entry name" value="Beta-lactamase"/>
    <property type="match status" value="1"/>
</dbReference>
<dbReference type="InterPro" id="IPR050491">
    <property type="entry name" value="AmpC-like"/>
</dbReference>
<dbReference type="SUPFAM" id="SSF56601">
    <property type="entry name" value="beta-lactamase/transpeptidase-like"/>
    <property type="match status" value="1"/>
</dbReference>
<organism evidence="3 4">
    <name type="scientific">Microbulbifer spongiae</name>
    <dbReference type="NCBI Taxonomy" id="2944933"/>
    <lineage>
        <taxon>Bacteria</taxon>
        <taxon>Pseudomonadati</taxon>
        <taxon>Pseudomonadota</taxon>
        <taxon>Gammaproteobacteria</taxon>
        <taxon>Cellvibrionales</taxon>
        <taxon>Microbulbiferaceae</taxon>
        <taxon>Microbulbifer</taxon>
    </lineage>
</organism>
<dbReference type="PANTHER" id="PTHR46825">
    <property type="entry name" value="D-ALANYL-D-ALANINE-CARBOXYPEPTIDASE/ENDOPEPTIDASE AMPH"/>
    <property type="match status" value="1"/>
</dbReference>
<proteinExistence type="predicted"/>
<evidence type="ECO:0000256" key="1">
    <source>
        <dbReference type="SAM" id="SignalP"/>
    </source>
</evidence>
<dbReference type="PANTHER" id="PTHR46825:SF9">
    <property type="entry name" value="BETA-LACTAMASE-RELATED DOMAIN-CONTAINING PROTEIN"/>
    <property type="match status" value="1"/>
</dbReference>
<feature type="domain" description="Beta-lactamase-related" evidence="2">
    <location>
        <begin position="48"/>
        <end position="346"/>
    </location>
</feature>
<dbReference type="InterPro" id="IPR001466">
    <property type="entry name" value="Beta-lactam-related"/>
</dbReference>
<feature type="signal peptide" evidence="1">
    <location>
        <begin position="1"/>
        <end position="21"/>
    </location>
</feature>
<evidence type="ECO:0000313" key="4">
    <source>
        <dbReference type="Proteomes" id="UP001321520"/>
    </source>
</evidence>